<feature type="compositionally biased region" description="Polar residues" evidence="1">
    <location>
        <begin position="122"/>
        <end position="131"/>
    </location>
</feature>
<proteinExistence type="predicted"/>
<dbReference type="EMBL" id="AZBU02000002">
    <property type="protein sequence ID" value="TKR94594.1"/>
    <property type="molecule type" value="Genomic_DNA"/>
</dbReference>
<dbReference type="AlphaFoldDB" id="A0A4U5PEV2"/>
<accession>A0A4U5PEV2</accession>
<sequence>MITGGLIGVLRIVRAVASWNLKTTFFVFVRTWRCSSIQITNCFCNIKEAFPSVLHSSTWWAKPSFSLSSSSLSSKPLLATTEIRIGRAPGYDDCEVSEGGNGGVTNGGQVDIKGGDDRDIRSSVNIGSSKK</sequence>
<gene>
    <name evidence="2" type="ORF">L596_008859</name>
</gene>
<evidence type="ECO:0000313" key="3">
    <source>
        <dbReference type="Proteomes" id="UP000298663"/>
    </source>
</evidence>
<name>A0A4U5PEV2_STECR</name>
<organism evidence="2 3">
    <name type="scientific">Steinernema carpocapsae</name>
    <name type="common">Entomopathogenic nematode</name>
    <dbReference type="NCBI Taxonomy" id="34508"/>
    <lineage>
        <taxon>Eukaryota</taxon>
        <taxon>Metazoa</taxon>
        <taxon>Ecdysozoa</taxon>
        <taxon>Nematoda</taxon>
        <taxon>Chromadorea</taxon>
        <taxon>Rhabditida</taxon>
        <taxon>Tylenchina</taxon>
        <taxon>Panagrolaimomorpha</taxon>
        <taxon>Strongyloidoidea</taxon>
        <taxon>Steinernematidae</taxon>
        <taxon>Steinernema</taxon>
    </lineage>
</organism>
<evidence type="ECO:0000313" key="2">
    <source>
        <dbReference type="EMBL" id="TKR94594.1"/>
    </source>
</evidence>
<reference evidence="2 3" key="1">
    <citation type="journal article" date="2015" name="Genome Biol.">
        <title>Comparative genomics of Steinernema reveals deeply conserved gene regulatory networks.</title>
        <authorList>
            <person name="Dillman A.R."/>
            <person name="Macchietto M."/>
            <person name="Porter C.F."/>
            <person name="Rogers A."/>
            <person name="Williams B."/>
            <person name="Antoshechkin I."/>
            <person name="Lee M.M."/>
            <person name="Goodwin Z."/>
            <person name="Lu X."/>
            <person name="Lewis E.E."/>
            <person name="Goodrich-Blair H."/>
            <person name="Stock S.P."/>
            <person name="Adams B.J."/>
            <person name="Sternberg P.W."/>
            <person name="Mortazavi A."/>
        </authorList>
    </citation>
    <scope>NUCLEOTIDE SEQUENCE [LARGE SCALE GENOMIC DNA]</scope>
    <source>
        <strain evidence="2 3">ALL</strain>
    </source>
</reference>
<keyword evidence="3" id="KW-1185">Reference proteome</keyword>
<protein>
    <submittedName>
        <fullName evidence="2">Uncharacterized protein</fullName>
    </submittedName>
</protein>
<comment type="caution">
    <text evidence="2">The sequence shown here is derived from an EMBL/GenBank/DDBJ whole genome shotgun (WGS) entry which is preliminary data.</text>
</comment>
<dbReference type="Proteomes" id="UP000298663">
    <property type="component" value="Unassembled WGS sequence"/>
</dbReference>
<evidence type="ECO:0000256" key="1">
    <source>
        <dbReference type="SAM" id="MobiDB-lite"/>
    </source>
</evidence>
<feature type="region of interest" description="Disordered" evidence="1">
    <location>
        <begin position="96"/>
        <end position="131"/>
    </location>
</feature>
<reference evidence="2 3" key="2">
    <citation type="journal article" date="2019" name="G3 (Bethesda)">
        <title>Hybrid Assembly of the Genome of the Entomopathogenic Nematode Steinernema carpocapsae Identifies the X-Chromosome.</title>
        <authorList>
            <person name="Serra L."/>
            <person name="Macchietto M."/>
            <person name="Macias-Munoz A."/>
            <person name="McGill C.J."/>
            <person name="Rodriguez I.M."/>
            <person name="Rodriguez B."/>
            <person name="Murad R."/>
            <person name="Mortazavi A."/>
        </authorList>
    </citation>
    <scope>NUCLEOTIDE SEQUENCE [LARGE SCALE GENOMIC DNA]</scope>
    <source>
        <strain evidence="2 3">ALL</strain>
    </source>
</reference>